<organism evidence="1">
    <name type="scientific">Anguilla anguilla</name>
    <name type="common">European freshwater eel</name>
    <name type="synonym">Muraena anguilla</name>
    <dbReference type="NCBI Taxonomy" id="7936"/>
    <lineage>
        <taxon>Eukaryota</taxon>
        <taxon>Metazoa</taxon>
        <taxon>Chordata</taxon>
        <taxon>Craniata</taxon>
        <taxon>Vertebrata</taxon>
        <taxon>Euteleostomi</taxon>
        <taxon>Actinopterygii</taxon>
        <taxon>Neopterygii</taxon>
        <taxon>Teleostei</taxon>
        <taxon>Anguilliformes</taxon>
        <taxon>Anguillidae</taxon>
        <taxon>Anguilla</taxon>
    </lineage>
</organism>
<proteinExistence type="predicted"/>
<reference evidence="1" key="2">
    <citation type="journal article" date="2015" name="Fish Shellfish Immunol.">
        <title>Early steps in the European eel (Anguilla anguilla)-Vibrio vulnificus interaction in the gills: Role of the RtxA13 toxin.</title>
        <authorList>
            <person name="Callol A."/>
            <person name="Pajuelo D."/>
            <person name="Ebbesson L."/>
            <person name="Teles M."/>
            <person name="MacKenzie S."/>
            <person name="Amaro C."/>
        </authorList>
    </citation>
    <scope>NUCLEOTIDE SEQUENCE</scope>
</reference>
<reference evidence="1" key="1">
    <citation type="submission" date="2014-11" db="EMBL/GenBank/DDBJ databases">
        <authorList>
            <person name="Amaro Gonzalez C."/>
        </authorList>
    </citation>
    <scope>NUCLEOTIDE SEQUENCE</scope>
</reference>
<protein>
    <submittedName>
        <fullName evidence="1">Uncharacterized protein</fullName>
    </submittedName>
</protein>
<accession>A0A0E9W8A8</accession>
<name>A0A0E9W8A8_ANGAN</name>
<dbReference type="AlphaFoldDB" id="A0A0E9W8A8"/>
<sequence>MVSYTLSFVLILNNVAGRYNWRLTIIITVFSIYNSDAQSLFCKYLLDPVDPLLTQILAKASGTRFTLGPASIANSLAQNINWES</sequence>
<evidence type="ECO:0000313" key="1">
    <source>
        <dbReference type="EMBL" id="JAH86619.1"/>
    </source>
</evidence>
<dbReference type="EMBL" id="GBXM01021958">
    <property type="protein sequence ID" value="JAH86619.1"/>
    <property type="molecule type" value="Transcribed_RNA"/>
</dbReference>